<evidence type="ECO:0000313" key="3">
    <source>
        <dbReference type="EMBL" id="WLR98231.1"/>
    </source>
</evidence>
<dbReference type="RefSeq" id="WP_306038014.1">
    <property type="nucleotide sequence ID" value="NZ_CP132302.1"/>
</dbReference>
<reference evidence="3 4" key="1">
    <citation type="submission" date="2023-08" db="EMBL/GenBank/DDBJ databases">
        <title>Pathogen: clinical or host-associated sample.</title>
        <authorList>
            <person name="Hergert J."/>
            <person name="Casey R."/>
            <person name="Wagner J."/>
            <person name="Young E.L."/>
            <person name="Oakeson K.F."/>
        </authorList>
    </citation>
    <scope>NUCLEOTIDE SEQUENCE [LARGE SCALE GENOMIC DNA]</scope>
    <source>
        <strain evidence="3 4">1760953</strain>
    </source>
</reference>
<feature type="domain" description="Tlde1" evidence="2">
    <location>
        <begin position="280"/>
        <end position="383"/>
    </location>
</feature>
<organism evidence="3 4">
    <name type="scientific">Shinella sumterensis</name>
    <dbReference type="NCBI Taxonomy" id="1967501"/>
    <lineage>
        <taxon>Bacteria</taxon>
        <taxon>Pseudomonadati</taxon>
        <taxon>Pseudomonadota</taxon>
        <taxon>Alphaproteobacteria</taxon>
        <taxon>Hyphomicrobiales</taxon>
        <taxon>Rhizobiaceae</taxon>
        <taxon>Shinella</taxon>
    </lineage>
</organism>
<dbReference type="Proteomes" id="UP001234585">
    <property type="component" value="Chromosome"/>
</dbReference>
<evidence type="ECO:0000259" key="2">
    <source>
        <dbReference type="Pfam" id="PF10908"/>
    </source>
</evidence>
<dbReference type="Pfam" id="PF10908">
    <property type="entry name" value="Tlde1_dom"/>
    <property type="match status" value="1"/>
</dbReference>
<keyword evidence="4" id="KW-1185">Reference proteome</keyword>
<dbReference type="AlphaFoldDB" id="A0AA50CPU4"/>
<name>A0AA50CPU4_9HYPH</name>
<gene>
    <name evidence="3" type="ORF">Q9313_04145</name>
</gene>
<sequence length="400" mass="43436">MASVYSSARSASKSRRGRPGGILVSALLACGVIAGSAWAVVSTLGAMQDAASSLSQSKKHLALSLPGQPVSAEKMQAERNLKIAKFSRLSPPSESDIRQKQLTAEAIQAAHQRKISVQLASAVKREKQKAMMIEAAFARAERSVEQEKAITGQPALVTALLPDDSSRKNIQPFGLVMAKPEAEDEDEDFLASIPLPEARPALETVTIERKPAAEEKPVARTKRDEAKDKDEDVAFAKPERSLFGDLFKGKGSGSGWPGKGTRVAIYDVSNATVHMPDGTKLRAHSGIGKMRDNPRYEHVKMNGPTPAGIYRLRMRESRFHGVEAIRMLSVDGRDPKNRTGLLTHTNLLRGQKGSHGCVAFQNYEPFLNAFKRGHVTMLVVVPELPSSRNQLAALYRKAGA</sequence>
<evidence type="ECO:0000256" key="1">
    <source>
        <dbReference type="SAM" id="MobiDB-lite"/>
    </source>
</evidence>
<dbReference type="EMBL" id="CP132302">
    <property type="protein sequence ID" value="WLR98231.1"/>
    <property type="molecule type" value="Genomic_DNA"/>
</dbReference>
<feature type="region of interest" description="Disordered" evidence="1">
    <location>
        <begin position="210"/>
        <end position="230"/>
    </location>
</feature>
<evidence type="ECO:0000313" key="4">
    <source>
        <dbReference type="Proteomes" id="UP001234585"/>
    </source>
</evidence>
<protein>
    <submittedName>
        <fullName evidence="3">DUF2778 domain-containing protein</fullName>
    </submittedName>
</protein>
<accession>A0AA50CPU4</accession>
<proteinExistence type="predicted"/>
<dbReference type="InterPro" id="IPR021225">
    <property type="entry name" value="Tlde1_dom"/>
</dbReference>